<evidence type="ECO:0000256" key="6">
    <source>
        <dbReference type="SAM" id="Phobius"/>
    </source>
</evidence>
<feature type="transmembrane region" description="Helical" evidence="6">
    <location>
        <begin position="109"/>
        <end position="129"/>
    </location>
</feature>
<dbReference type="InterPro" id="IPR050360">
    <property type="entry name" value="MFS_Sugar_Transporters"/>
</dbReference>
<reference evidence="8" key="1">
    <citation type="submission" date="2020-10" db="EMBL/GenBank/DDBJ databases">
        <title>Genome Sequence of Monilinia vaccinii-corymbosi Sheds Light on Mummy Berry Disease Infection of Blueberry and Mating Type.</title>
        <authorList>
            <person name="Yow A.G."/>
            <person name="Zhang Y."/>
            <person name="Bansal K."/>
            <person name="Eacker S.M."/>
            <person name="Sullivan S."/>
            <person name="Liachko I."/>
            <person name="Cubeta M.A."/>
            <person name="Rollins J.A."/>
            <person name="Ashrafi H."/>
        </authorList>
    </citation>
    <scope>NUCLEOTIDE SEQUENCE</scope>
    <source>
        <strain evidence="8">RL-1</strain>
    </source>
</reference>
<comment type="similarity">
    <text evidence="2">Belongs to the major facilitator superfamily. Sugar transporter (TC 2.A.1.1) family.</text>
</comment>
<dbReference type="Gene3D" id="1.20.1250.20">
    <property type="entry name" value="MFS general substrate transporter like domains"/>
    <property type="match status" value="1"/>
</dbReference>
<proteinExistence type="inferred from homology"/>
<keyword evidence="4 6" id="KW-1133">Transmembrane helix</keyword>
<organism evidence="8 9">
    <name type="scientific">Monilinia vaccinii-corymbosi</name>
    <dbReference type="NCBI Taxonomy" id="61207"/>
    <lineage>
        <taxon>Eukaryota</taxon>
        <taxon>Fungi</taxon>
        <taxon>Dikarya</taxon>
        <taxon>Ascomycota</taxon>
        <taxon>Pezizomycotina</taxon>
        <taxon>Leotiomycetes</taxon>
        <taxon>Helotiales</taxon>
        <taxon>Sclerotiniaceae</taxon>
        <taxon>Monilinia</taxon>
    </lineage>
</organism>
<name>A0A8A3P1X3_9HELO</name>
<evidence type="ECO:0000313" key="9">
    <source>
        <dbReference type="Proteomes" id="UP000672032"/>
    </source>
</evidence>
<keyword evidence="5 6" id="KW-0472">Membrane</keyword>
<dbReference type="GO" id="GO:0005351">
    <property type="term" value="F:carbohydrate:proton symporter activity"/>
    <property type="evidence" value="ECO:0007669"/>
    <property type="project" value="TreeGrafter"/>
</dbReference>
<dbReference type="PANTHER" id="PTHR48022">
    <property type="entry name" value="PLASTIDIC GLUCOSE TRANSPORTER 4"/>
    <property type="match status" value="1"/>
</dbReference>
<evidence type="ECO:0000256" key="5">
    <source>
        <dbReference type="ARBA" id="ARBA00023136"/>
    </source>
</evidence>
<dbReference type="PANTHER" id="PTHR48022:SF79">
    <property type="entry name" value="LACTOSE PERMEASE, PUTATIVE (AFU_ORTHOLOGUE AFUA_6G01860)-RELATED"/>
    <property type="match status" value="1"/>
</dbReference>
<keyword evidence="9" id="KW-1185">Reference proteome</keyword>
<gene>
    <name evidence="8" type="ORF">DSL72_000563</name>
</gene>
<keyword evidence="3 6" id="KW-0812">Transmembrane</keyword>
<dbReference type="GO" id="GO:0016020">
    <property type="term" value="C:membrane"/>
    <property type="evidence" value="ECO:0007669"/>
    <property type="project" value="UniProtKB-SubCell"/>
</dbReference>
<accession>A0A8A3P1X3</accession>
<feature type="domain" description="Major facilitator superfamily (MFS) profile" evidence="7">
    <location>
        <begin position="65"/>
        <end position="200"/>
    </location>
</feature>
<dbReference type="InterPro" id="IPR036259">
    <property type="entry name" value="MFS_trans_sf"/>
</dbReference>
<evidence type="ECO:0000313" key="8">
    <source>
        <dbReference type="EMBL" id="QSZ31002.1"/>
    </source>
</evidence>
<evidence type="ECO:0000256" key="1">
    <source>
        <dbReference type="ARBA" id="ARBA00004141"/>
    </source>
</evidence>
<sequence>MSGITPMGGGLQSHLDAHSDPASGNVGGLKGLESMKNVRSVKLADATAMQNPSLWTWRMLQLYIILLLATLNAAVNGYDGSVMSSINSYAQYRSYFGFSLTEGTPATGIVYAVFTIGNLVGAGFAGPAADWKGRRWGMFLGAGVVIVGAIVQASSRNLAAFMIGRFMLGTCLVASVLNVKVWDADRVGVGAAMGPSSALP</sequence>
<comment type="subcellular location">
    <subcellularLocation>
        <location evidence="1">Membrane</location>
        <topology evidence="1">Multi-pass membrane protein</topology>
    </subcellularLocation>
</comment>
<feature type="transmembrane region" description="Helical" evidence="6">
    <location>
        <begin position="60"/>
        <end position="78"/>
    </location>
</feature>
<dbReference type="Pfam" id="PF00083">
    <property type="entry name" value="Sugar_tr"/>
    <property type="match status" value="1"/>
</dbReference>
<feature type="transmembrane region" description="Helical" evidence="6">
    <location>
        <begin position="136"/>
        <end position="153"/>
    </location>
</feature>
<feature type="transmembrane region" description="Helical" evidence="6">
    <location>
        <begin position="159"/>
        <end position="179"/>
    </location>
</feature>
<dbReference type="OrthoDB" id="6133115at2759"/>
<dbReference type="InterPro" id="IPR005828">
    <property type="entry name" value="MFS_sugar_transport-like"/>
</dbReference>
<dbReference type="EMBL" id="CP063406">
    <property type="protein sequence ID" value="QSZ31002.1"/>
    <property type="molecule type" value="Genomic_DNA"/>
</dbReference>
<evidence type="ECO:0000259" key="7">
    <source>
        <dbReference type="PROSITE" id="PS50850"/>
    </source>
</evidence>
<dbReference type="SUPFAM" id="SSF103473">
    <property type="entry name" value="MFS general substrate transporter"/>
    <property type="match status" value="1"/>
</dbReference>
<dbReference type="AlphaFoldDB" id="A0A8A3P1X3"/>
<dbReference type="InterPro" id="IPR020846">
    <property type="entry name" value="MFS_dom"/>
</dbReference>
<dbReference type="PROSITE" id="PS50850">
    <property type="entry name" value="MFS"/>
    <property type="match status" value="1"/>
</dbReference>
<protein>
    <recommendedName>
        <fullName evidence="7">Major facilitator superfamily (MFS) profile domain-containing protein</fullName>
    </recommendedName>
</protein>
<evidence type="ECO:0000256" key="4">
    <source>
        <dbReference type="ARBA" id="ARBA00022989"/>
    </source>
</evidence>
<evidence type="ECO:0000256" key="3">
    <source>
        <dbReference type="ARBA" id="ARBA00022692"/>
    </source>
</evidence>
<evidence type="ECO:0000256" key="2">
    <source>
        <dbReference type="ARBA" id="ARBA00010992"/>
    </source>
</evidence>
<dbReference type="Proteomes" id="UP000672032">
    <property type="component" value="Chromosome 2"/>
</dbReference>